<evidence type="ECO:0000256" key="7">
    <source>
        <dbReference type="SAM" id="MobiDB-lite"/>
    </source>
</evidence>
<dbReference type="OrthoDB" id="9353106at2759"/>
<feature type="compositionally biased region" description="Low complexity" evidence="7">
    <location>
        <begin position="142"/>
        <end position="167"/>
    </location>
</feature>
<keyword evidence="5 8" id="KW-1133">Transmembrane helix</keyword>
<feature type="region of interest" description="Disordered" evidence="7">
    <location>
        <begin position="235"/>
        <end position="275"/>
    </location>
</feature>
<protein>
    <recommendedName>
        <fullName evidence="11">RELT-like protein 1</fullName>
    </recommendedName>
</protein>
<dbReference type="InterPro" id="IPR042315">
    <property type="entry name" value="RELL1"/>
</dbReference>
<comment type="subcellular location">
    <subcellularLocation>
        <location evidence="1">Cell membrane</location>
        <topology evidence="1">Single-pass membrane protein</topology>
    </subcellularLocation>
</comment>
<dbReference type="GO" id="GO:1900745">
    <property type="term" value="P:positive regulation of p38MAPK cascade"/>
    <property type="evidence" value="ECO:0007669"/>
    <property type="project" value="InterPro"/>
</dbReference>
<evidence type="ECO:0008006" key="11">
    <source>
        <dbReference type="Google" id="ProtNLM"/>
    </source>
</evidence>
<evidence type="ECO:0000256" key="2">
    <source>
        <dbReference type="ARBA" id="ARBA00008688"/>
    </source>
</evidence>
<sequence length="275" mass="29898">MAPTTKVEVLSLAGRISRSADANISTNSSLIHGKENAGSSNTGNPEYVAFVIVPIFFIIGLLGVLVCHILKKKGYRCTTESDPPVEEKVAAEKIEMRESVGDTNNDTVGQIVNFIMKNEANADILKAMVADNSVVGDTSVFEPESPTTPDTPGSPTTPVSPTSPNETPSKHTCRGRHFHTVGGVAERNVCTRCTNKRWHVLRSPLKQKEPRKVRQGEVIVLAVGRFKVTKVEHKGKEQKRLMPEETNGEVPATLVTVDTRQRSGTESEPQSTVDT</sequence>
<comment type="caution">
    <text evidence="9">The sequence shown here is derived from an EMBL/GenBank/DDBJ whole genome shotgun (WGS) entry which is preliminary data.</text>
</comment>
<evidence type="ECO:0000256" key="6">
    <source>
        <dbReference type="ARBA" id="ARBA00023136"/>
    </source>
</evidence>
<evidence type="ECO:0000256" key="1">
    <source>
        <dbReference type="ARBA" id="ARBA00004162"/>
    </source>
</evidence>
<dbReference type="InterPro" id="IPR022248">
    <property type="entry name" value="TNF_rcpt_RELT"/>
</dbReference>
<name>A0A8T2KDC7_9PIPI</name>
<keyword evidence="10" id="KW-1185">Reference proteome</keyword>
<proteinExistence type="inferred from homology"/>
<dbReference type="Pfam" id="PF12606">
    <property type="entry name" value="RELT"/>
    <property type="match status" value="1"/>
</dbReference>
<dbReference type="EMBL" id="JAACNH010000001">
    <property type="protein sequence ID" value="KAG8453580.1"/>
    <property type="molecule type" value="Genomic_DNA"/>
</dbReference>
<evidence type="ECO:0000256" key="4">
    <source>
        <dbReference type="ARBA" id="ARBA00022692"/>
    </source>
</evidence>
<organism evidence="9 10">
    <name type="scientific">Hymenochirus boettgeri</name>
    <name type="common">Congo dwarf clawed frog</name>
    <dbReference type="NCBI Taxonomy" id="247094"/>
    <lineage>
        <taxon>Eukaryota</taxon>
        <taxon>Metazoa</taxon>
        <taxon>Chordata</taxon>
        <taxon>Craniata</taxon>
        <taxon>Vertebrata</taxon>
        <taxon>Euteleostomi</taxon>
        <taxon>Amphibia</taxon>
        <taxon>Batrachia</taxon>
        <taxon>Anura</taxon>
        <taxon>Pipoidea</taxon>
        <taxon>Pipidae</taxon>
        <taxon>Pipinae</taxon>
        <taxon>Hymenochirus</taxon>
    </lineage>
</organism>
<dbReference type="PANTHER" id="PTHR31037">
    <property type="entry name" value="RELT-LIKE PROTEIN 1-RELATED"/>
    <property type="match status" value="1"/>
</dbReference>
<dbReference type="Proteomes" id="UP000812440">
    <property type="component" value="Chromosome 1"/>
</dbReference>
<reference evidence="9" key="1">
    <citation type="thesis" date="2020" institute="ProQuest LLC" country="789 East Eisenhower Parkway, Ann Arbor, MI, USA">
        <title>Comparative Genomics and Chromosome Evolution.</title>
        <authorList>
            <person name="Mudd A.B."/>
        </authorList>
    </citation>
    <scope>NUCLEOTIDE SEQUENCE</scope>
    <source>
        <strain evidence="9">Female2</strain>
        <tissue evidence="9">Blood</tissue>
    </source>
</reference>
<feature type="transmembrane region" description="Helical" evidence="8">
    <location>
        <begin position="47"/>
        <end position="70"/>
    </location>
</feature>
<gene>
    <name evidence="9" type="ORF">GDO86_000277</name>
</gene>
<dbReference type="EMBL" id="JAACNH010000001">
    <property type="protein sequence ID" value="KAG8453581.1"/>
    <property type="molecule type" value="Genomic_DNA"/>
</dbReference>
<dbReference type="PANTHER" id="PTHR31037:SF1">
    <property type="entry name" value="RELT-LIKE PROTEIN 1"/>
    <property type="match status" value="1"/>
</dbReference>
<keyword evidence="4 8" id="KW-0812">Transmembrane</keyword>
<keyword evidence="6 8" id="KW-0472">Membrane</keyword>
<dbReference type="AlphaFoldDB" id="A0A8T2KDC7"/>
<accession>A0A8T2KDC7</accession>
<evidence type="ECO:0000256" key="5">
    <source>
        <dbReference type="ARBA" id="ARBA00022989"/>
    </source>
</evidence>
<evidence type="ECO:0000313" key="9">
    <source>
        <dbReference type="EMBL" id="KAG8453580.1"/>
    </source>
</evidence>
<keyword evidence="3" id="KW-1003">Cell membrane</keyword>
<dbReference type="GO" id="GO:0005886">
    <property type="term" value="C:plasma membrane"/>
    <property type="evidence" value="ECO:0007669"/>
    <property type="project" value="UniProtKB-SubCell"/>
</dbReference>
<evidence type="ECO:0000256" key="8">
    <source>
        <dbReference type="SAM" id="Phobius"/>
    </source>
</evidence>
<evidence type="ECO:0000313" key="10">
    <source>
        <dbReference type="Proteomes" id="UP000812440"/>
    </source>
</evidence>
<feature type="region of interest" description="Disordered" evidence="7">
    <location>
        <begin position="137"/>
        <end position="175"/>
    </location>
</feature>
<evidence type="ECO:0000256" key="3">
    <source>
        <dbReference type="ARBA" id="ARBA00022475"/>
    </source>
</evidence>
<comment type="similarity">
    <text evidence="2">Belongs to the RELT family.</text>
</comment>
<feature type="compositionally biased region" description="Polar residues" evidence="7">
    <location>
        <begin position="266"/>
        <end position="275"/>
    </location>
</feature>